<dbReference type="InterPro" id="IPR014716">
    <property type="entry name" value="Fibrinogen_a/b/g_C_1"/>
</dbReference>
<dbReference type="AlphaFoldDB" id="A0A9Q1GVE2"/>
<protein>
    <submittedName>
        <fullName evidence="2">Fibrinogen-like protein 1</fullName>
    </submittedName>
</protein>
<feature type="domain" description="Fibrinogen C-terminal" evidence="1">
    <location>
        <begin position="93"/>
        <end position="155"/>
    </location>
</feature>
<reference evidence="2" key="1">
    <citation type="submission" date="2021-10" db="EMBL/GenBank/DDBJ databases">
        <title>Tropical sea cucumber genome reveals ecological adaptation and Cuvierian tubules defense mechanism.</title>
        <authorList>
            <person name="Chen T."/>
        </authorList>
    </citation>
    <scope>NUCLEOTIDE SEQUENCE</scope>
    <source>
        <strain evidence="2">Nanhai2018</strain>
        <tissue evidence="2">Muscle</tissue>
    </source>
</reference>
<sequence length="155" mass="17334">MIDSQEGESQGCQPARKCTDGGLIDYYCNGTYAECKDIDYGQQCVCMRGFYGDGQQCKRNCQDLLANGYIKHCTDDSKCGEGDKTCYCSSIANEDCNVARDCREIYEAGHNGSGVYYIKPSYWLKAPFKVYCDMTEGGGWTVSTTCDGNYFLLWE</sequence>
<dbReference type="SUPFAM" id="SSF56496">
    <property type="entry name" value="Fibrinogen C-terminal domain-like"/>
    <property type="match status" value="1"/>
</dbReference>
<evidence type="ECO:0000313" key="2">
    <source>
        <dbReference type="EMBL" id="KAJ8027342.1"/>
    </source>
</evidence>
<keyword evidence="3" id="KW-1185">Reference proteome</keyword>
<dbReference type="InterPro" id="IPR002181">
    <property type="entry name" value="Fibrinogen_a/b/g_C_dom"/>
</dbReference>
<dbReference type="NCBIfam" id="NF040941">
    <property type="entry name" value="GGGWT_bact"/>
    <property type="match status" value="1"/>
</dbReference>
<dbReference type="InterPro" id="IPR036056">
    <property type="entry name" value="Fibrinogen-like_C"/>
</dbReference>
<gene>
    <name evidence="2" type="ORF">HOLleu_32461</name>
</gene>
<dbReference type="Proteomes" id="UP001152320">
    <property type="component" value="Chromosome 16"/>
</dbReference>
<dbReference type="Pfam" id="PF00147">
    <property type="entry name" value="Fibrinogen_C"/>
    <property type="match status" value="1"/>
</dbReference>
<evidence type="ECO:0000259" key="1">
    <source>
        <dbReference type="PROSITE" id="PS51406"/>
    </source>
</evidence>
<dbReference type="PROSITE" id="PS51406">
    <property type="entry name" value="FIBRINOGEN_C_2"/>
    <property type="match status" value="1"/>
</dbReference>
<accession>A0A9Q1GVE2</accession>
<comment type="caution">
    <text evidence="2">The sequence shown here is derived from an EMBL/GenBank/DDBJ whole genome shotgun (WGS) entry which is preliminary data.</text>
</comment>
<dbReference type="OrthoDB" id="5945029at2759"/>
<evidence type="ECO:0000313" key="3">
    <source>
        <dbReference type="Proteomes" id="UP001152320"/>
    </source>
</evidence>
<name>A0A9Q1GVE2_HOLLE</name>
<dbReference type="Gene3D" id="3.90.215.10">
    <property type="entry name" value="Gamma Fibrinogen, chain A, domain 1"/>
    <property type="match status" value="1"/>
</dbReference>
<dbReference type="EMBL" id="JAIZAY010000016">
    <property type="protein sequence ID" value="KAJ8027342.1"/>
    <property type="molecule type" value="Genomic_DNA"/>
</dbReference>
<proteinExistence type="predicted"/>
<organism evidence="2 3">
    <name type="scientific">Holothuria leucospilota</name>
    <name type="common">Black long sea cucumber</name>
    <name type="synonym">Mertensiothuria leucospilota</name>
    <dbReference type="NCBI Taxonomy" id="206669"/>
    <lineage>
        <taxon>Eukaryota</taxon>
        <taxon>Metazoa</taxon>
        <taxon>Echinodermata</taxon>
        <taxon>Eleutherozoa</taxon>
        <taxon>Echinozoa</taxon>
        <taxon>Holothuroidea</taxon>
        <taxon>Aspidochirotacea</taxon>
        <taxon>Aspidochirotida</taxon>
        <taxon>Holothuriidae</taxon>
        <taxon>Holothuria</taxon>
    </lineage>
</organism>